<reference evidence="2" key="1">
    <citation type="submission" date="2020-07" db="EMBL/GenBank/DDBJ databases">
        <title>Ethylene signaling mediates host invasion by parasitic plants.</title>
        <authorList>
            <person name="Yoshida S."/>
        </authorList>
    </citation>
    <scope>NUCLEOTIDE SEQUENCE</scope>
    <source>
        <strain evidence="2">Okayama</strain>
    </source>
</reference>
<accession>A0A830CW83</accession>
<comment type="caution">
    <text evidence="2">The sequence shown here is derived from an EMBL/GenBank/DDBJ whole genome shotgun (WGS) entry which is preliminary data.</text>
</comment>
<dbReference type="PANTHER" id="PTHR38393:SF1">
    <property type="entry name" value="GLUTAMYL-TRNA (GLN) AMIDOTRANSFERASE SUBUNIT C"/>
    <property type="match status" value="1"/>
</dbReference>
<evidence type="ECO:0000313" key="2">
    <source>
        <dbReference type="EMBL" id="GFQ03250.1"/>
    </source>
</evidence>
<keyword evidence="3" id="KW-1185">Reference proteome</keyword>
<protein>
    <submittedName>
        <fullName evidence="2">Uncharacterized protein</fullName>
    </submittedName>
</protein>
<evidence type="ECO:0000313" key="3">
    <source>
        <dbReference type="Proteomes" id="UP000653305"/>
    </source>
</evidence>
<dbReference type="PANTHER" id="PTHR38393">
    <property type="entry name" value="GLUTAMYL-TRNA (GLN) AMIDOTRANSFERASE SUBUNIT C"/>
    <property type="match status" value="1"/>
</dbReference>
<dbReference type="OrthoDB" id="768518at2759"/>
<proteinExistence type="predicted"/>
<name>A0A830CW83_9LAMI</name>
<dbReference type="Proteomes" id="UP000653305">
    <property type="component" value="Unassembled WGS sequence"/>
</dbReference>
<organism evidence="2 3">
    <name type="scientific">Phtheirospermum japonicum</name>
    <dbReference type="NCBI Taxonomy" id="374723"/>
    <lineage>
        <taxon>Eukaryota</taxon>
        <taxon>Viridiplantae</taxon>
        <taxon>Streptophyta</taxon>
        <taxon>Embryophyta</taxon>
        <taxon>Tracheophyta</taxon>
        <taxon>Spermatophyta</taxon>
        <taxon>Magnoliopsida</taxon>
        <taxon>eudicotyledons</taxon>
        <taxon>Gunneridae</taxon>
        <taxon>Pentapetalae</taxon>
        <taxon>asterids</taxon>
        <taxon>lamiids</taxon>
        <taxon>Lamiales</taxon>
        <taxon>Orobanchaceae</taxon>
        <taxon>Orobanchaceae incertae sedis</taxon>
        <taxon>Phtheirospermum</taxon>
    </lineage>
</organism>
<gene>
    <name evidence="2" type="ORF">PHJA_002468800</name>
</gene>
<sequence>MASEDESDAECDDLSQLKKDIKKAKNRAKAQNPIDSDDSDELRSVWSESDDEKSLWTGDDDDDTPTKPFPNERSDEYIDNLFEFDEKPKYRTLAQAMRDEEEPGELLPGKQARKQAVQNALKKLKKGPDGRYVNVWEVTSDLDVLIGAFENIISGPEYEELRQGGPKICDIKFFKNKHHWVTQMYYGLKNVAVF</sequence>
<dbReference type="EMBL" id="BMAC01000812">
    <property type="protein sequence ID" value="GFQ03250.1"/>
    <property type="molecule type" value="Genomic_DNA"/>
</dbReference>
<evidence type="ECO:0000256" key="1">
    <source>
        <dbReference type="SAM" id="MobiDB-lite"/>
    </source>
</evidence>
<feature type="region of interest" description="Disordered" evidence="1">
    <location>
        <begin position="22"/>
        <end position="74"/>
    </location>
</feature>
<dbReference type="AlphaFoldDB" id="A0A830CW83"/>